<dbReference type="Proteomes" id="UP001320706">
    <property type="component" value="Unassembled WGS sequence"/>
</dbReference>
<accession>A0ACC3SLV5</accession>
<sequence length="452" mass="48054">MATAATSPAPHINLRTPGTHKLRLGPALERGSGAKTRNTIIRFNHKPTLSHPEDSSASLVRSDRGANTVELSLKDGDDKYTYSGQRKSDEHTYVLLPDENGDGYVLEEVQYSHEMNLSSAPWESDAKELAQRYPRLGDQAPEASEDDLFGEEDAHGGEPEKDNPFDYRHYLKMVEAPSPALGPDQRSTNGAATPSQAGSMKGTPQARPARKPTSALASQPRKKPPVKATEPSSKRQKPSPPSRANDTNVPTVRLDRRASTRPTQAASKRRSGVEEIDLDADDDDDGLVLEGDDPAKATAGGHAPRSLGLALSGQLGDGPISLRSAASSPASRVNSPMAGRGPSPLSGAQGVDTDAEDIQGANGSGEDEDSDVDADAEAGADGEADDDVEDLQLPSPARTQTHRPSDTVVTADEDDDLEKQMLMAMEEEEEESGLAAPAVASRVESDEESEEE</sequence>
<name>A0ACC3SLV5_9PEZI</name>
<proteinExistence type="predicted"/>
<gene>
    <name evidence="1" type="ORF">M8818_001375</name>
</gene>
<evidence type="ECO:0000313" key="1">
    <source>
        <dbReference type="EMBL" id="KAK8217616.1"/>
    </source>
</evidence>
<dbReference type="EMBL" id="JAMKPW020000005">
    <property type="protein sequence ID" value="KAK8217616.1"/>
    <property type="molecule type" value="Genomic_DNA"/>
</dbReference>
<reference evidence="1" key="1">
    <citation type="submission" date="2024-02" db="EMBL/GenBank/DDBJ databases">
        <title>Metagenome Assembled Genome of Zalaria obscura JY119.</title>
        <authorList>
            <person name="Vighnesh L."/>
            <person name="Jagadeeshwari U."/>
            <person name="Venkata Ramana C."/>
            <person name="Sasikala C."/>
        </authorList>
    </citation>
    <scope>NUCLEOTIDE SEQUENCE</scope>
    <source>
        <strain evidence="1">JY119</strain>
    </source>
</reference>
<evidence type="ECO:0000313" key="2">
    <source>
        <dbReference type="Proteomes" id="UP001320706"/>
    </source>
</evidence>
<keyword evidence="2" id="KW-1185">Reference proteome</keyword>
<comment type="caution">
    <text evidence="1">The sequence shown here is derived from an EMBL/GenBank/DDBJ whole genome shotgun (WGS) entry which is preliminary data.</text>
</comment>
<organism evidence="1 2">
    <name type="scientific">Zalaria obscura</name>
    <dbReference type="NCBI Taxonomy" id="2024903"/>
    <lineage>
        <taxon>Eukaryota</taxon>
        <taxon>Fungi</taxon>
        <taxon>Dikarya</taxon>
        <taxon>Ascomycota</taxon>
        <taxon>Pezizomycotina</taxon>
        <taxon>Dothideomycetes</taxon>
        <taxon>Dothideomycetidae</taxon>
        <taxon>Dothideales</taxon>
        <taxon>Zalariaceae</taxon>
        <taxon>Zalaria</taxon>
    </lineage>
</organism>
<protein>
    <submittedName>
        <fullName evidence="1">Uncharacterized protein</fullName>
    </submittedName>
</protein>